<gene>
    <name evidence="2" type="ORF">CHARACLAT_027627</name>
</gene>
<sequence>MDQREDQKEGEPLSETKDQSKAQSNKPEDDRKHGRKWKHEPSAESWRSNLSKDQGIDFKSDHPSATERREPEPGPSCSPGKHSEMDQPPSVKELKLISETPSGQSAQQHQRELDSIFMELKGNIIAFVENELQKIQMVLGSNYPEGLERNIEEDEVLEGEDKEQMKKSRKAFEKITQHFLRRMNQEELADRLQSSKIVSLKS</sequence>
<feature type="compositionally biased region" description="Polar residues" evidence="1">
    <location>
        <begin position="99"/>
        <end position="108"/>
    </location>
</feature>
<comment type="caution">
    <text evidence="2">The sequence shown here is derived from an EMBL/GenBank/DDBJ whole genome shotgun (WGS) entry which is preliminary data.</text>
</comment>
<proteinExistence type="predicted"/>
<dbReference type="EMBL" id="JAHUTJ010019915">
    <property type="protein sequence ID" value="MED6272190.1"/>
    <property type="molecule type" value="Genomic_DNA"/>
</dbReference>
<evidence type="ECO:0000256" key="1">
    <source>
        <dbReference type="SAM" id="MobiDB-lite"/>
    </source>
</evidence>
<feature type="region of interest" description="Disordered" evidence="1">
    <location>
        <begin position="1"/>
        <end position="110"/>
    </location>
</feature>
<accession>A0ABU7DDK1</accession>
<feature type="compositionally biased region" description="Basic and acidic residues" evidence="1">
    <location>
        <begin position="1"/>
        <end position="32"/>
    </location>
</feature>
<protein>
    <submittedName>
        <fullName evidence="2">Uncharacterized protein</fullName>
    </submittedName>
</protein>
<evidence type="ECO:0000313" key="2">
    <source>
        <dbReference type="EMBL" id="MED6272190.1"/>
    </source>
</evidence>
<name>A0ABU7DDK1_9TELE</name>
<reference evidence="2 3" key="1">
    <citation type="submission" date="2021-06" db="EMBL/GenBank/DDBJ databases">
        <authorList>
            <person name="Palmer J.M."/>
        </authorList>
    </citation>
    <scope>NUCLEOTIDE SEQUENCE [LARGE SCALE GENOMIC DNA]</scope>
    <source>
        <strain evidence="2 3">CL_MEX2019</strain>
        <tissue evidence="2">Muscle</tissue>
    </source>
</reference>
<evidence type="ECO:0000313" key="3">
    <source>
        <dbReference type="Proteomes" id="UP001352852"/>
    </source>
</evidence>
<organism evidence="2 3">
    <name type="scientific">Characodon lateralis</name>
    <dbReference type="NCBI Taxonomy" id="208331"/>
    <lineage>
        <taxon>Eukaryota</taxon>
        <taxon>Metazoa</taxon>
        <taxon>Chordata</taxon>
        <taxon>Craniata</taxon>
        <taxon>Vertebrata</taxon>
        <taxon>Euteleostomi</taxon>
        <taxon>Actinopterygii</taxon>
        <taxon>Neopterygii</taxon>
        <taxon>Teleostei</taxon>
        <taxon>Neoteleostei</taxon>
        <taxon>Acanthomorphata</taxon>
        <taxon>Ovalentaria</taxon>
        <taxon>Atherinomorphae</taxon>
        <taxon>Cyprinodontiformes</taxon>
        <taxon>Goodeidae</taxon>
        <taxon>Characodon</taxon>
    </lineage>
</organism>
<feature type="compositionally biased region" description="Basic and acidic residues" evidence="1">
    <location>
        <begin position="54"/>
        <end position="72"/>
    </location>
</feature>
<dbReference type="Proteomes" id="UP001352852">
    <property type="component" value="Unassembled WGS sequence"/>
</dbReference>
<keyword evidence="3" id="KW-1185">Reference proteome</keyword>